<feature type="region of interest" description="Disordered" evidence="1">
    <location>
        <begin position="54"/>
        <end position="80"/>
    </location>
</feature>
<dbReference type="Proteomes" id="UP000785679">
    <property type="component" value="Unassembled WGS sequence"/>
</dbReference>
<gene>
    <name evidence="3" type="ORF">FGO68_gene16090</name>
</gene>
<organism evidence="3 4">
    <name type="scientific">Halteria grandinella</name>
    <dbReference type="NCBI Taxonomy" id="5974"/>
    <lineage>
        <taxon>Eukaryota</taxon>
        <taxon>Sar</taxon>
        <taxon>Alveolata</taxon>
        <taxon>Ciliophora</taxon>
        <taxon>Intramacronucleata</taxon>
        <taxon>Spirotrichea</taxon>
        <taxon>Stichotrichia</taxon>
        <taxon>Sporadotrichida</taxon>
        <taxon>Halteriidae</taxon>
        <taxon>Halteria</taxon>
    </lineage>
</organism>
<dbReference type="EMBL" id="RRYP01021954">
    <property type="protein sequence ID" value="TNV72536.1"/>
    <property type="molecule type" value="Genomic_DNA"/>
</dbReference>
<feature type="region of interest" description="Disordered" evidence="1">
    <location>
        <begin position="206"/>
        <end position="225"/>
    </location>
</feature>
<reference evidence="3" key="1">
    <citation type="submission" date="2019-06" db="EMBL/GenBank/DDBJ databases">
        <authorList>
            <person name="Zheng W."/>
        </authorList>
    </citation>
    <scope>NUCLEOTIDE SEQUENCE</scope>
    <source>
        <strain evidence="3">QDHG01</strain>
    </source>
</reference>
<feature type="compositionally biased region" description="Polar residues" evidence="1">
    <location>
        <begin position="144"/>
        <end position="153"/>
    </location>
</feature>
<proteinExistence type="predicted"/>
<feature type="compositionally biased region" description="Polar residues" evidence="1">
    <location>
        <begin position="54"/>
        <end position="64"/>
    </location>
</feature>
<keyword evidence="2" id="KW-0812">Transmembrane</keyword>
<feature type="transmembrane region" description="Helical" evidence="2">
    <location>
        <begin position="110"/>
        <end position="132"/>
    </location>
</feature>
<feature type="region of interest" description="Disordered" evidence="1">
    <location>
        <begin position="144"/>
        <end position="167"/>
    </location>
</feature>
<comment type="caution">
    <text evidence="3">The sequence shown here is derived from an EMBL/GenBank/DDBJ whole genome shotgun (WGS) entry which is preliminary data.</text>
</comment>
<evidence type="ECO:0000313" key="3">
    <source>
        <dbReference type="EMBL" id="TNV72536.1"/>
    </source>
</evidence>
<protein>
    <submittedName>
        <fullName evidence="3">Uncharacterized protein</fullName>
    </submittedName>
</protein>
<accession>A0A8J8ND45</accession>
<keyword evidence="2" id="KW-1133">Transmembrane helix</keyword>
<evidence type="ECO:0000256" key="2">
    <source>
        <dbReference type="SAM" id="Phobius"/>
    </source>
</evidence>
<sequence>MITDDPNYPLNATKNGNLSSVQSLLSEKLKDKSLNLGAPIIGADVKGIPVSMVSDSSSATNTEINPLPTTIPGETPTPTPPPRPVVIVNETNNIIEITSSESSGSQQATVIAVAVSILVIAAIGTAIGFYCYKRAKQSVIDQQSVPQSIPNHSVNDDSSKQQVPSGGFANQSMMEVYEPQYHPKPDIGSIFGWEDPIKKQNDADDVIEDDDDVSGTASPQRNHDLRLSTNGEQFNTMTPDQNQQDNTPLHEAEKIDLKNAFQNTGKFGGLALKNKGNTGKQGDGSTSPIVLTNAGAASNMKMIEGEEGNA</sequence>
<keyword evidence="4" id="KW-1185">Reference proteome</keyword>
<evidence type="ECO:0000313" key="4">
    <source>
        <dbReference type="Proteomes" id="UP000785679"/>
    </source>
</evidence>
<dbReference type="AlphaFoldDB" id="A0A8J8ND45"/>
<evidence type="ECO:0000256" key="1">
    <source>
        <dbReference type="SAM" id="MobiDB-lite"/>
    </source>
</evidence>
<name>A0A8J8ND45_HALGN</name>
<keyword evidence="2" id="KW-0472">Membrane</keyword>